<dbReference type="Proteomes" id="UP000054978">
    <property type="component" value="Unassembled WGS sequence"/>
</dbReference>
<dbReference type="AlphaFoldDB" id="A0A158BJY3"/>
<reference evidence="1" key="1">
    <citation type="submission" date="2016-01" db="EMBL/GenBank/DDBJ databases">
        <authorList>
            <person name="Peeters C."/>
        </authorList>
    </citation>
    <scope>NUCLEOTIDE SEQUENCE [LARGE SCALE GENOMIC DNA]</scope>
    <source>
        <strain evidence="1">LMG 29326</strain>
    </source>
</reference>
<dbReference type="STRING" id="1777144.AWB83_03279"/>
<keyword evidence="2" id="KW-1185">Reference proteome</keyword>
<protein>
    <submittedName>
        <fullName evidence="1">Glycosyl transferase</fullName>
    </submittedName>
</protein>
<gene>
    <name evidence="1" type="ORF">AWB83_03279</name>
</gene>
<dbReference type="EMBL" id="FCOB02000014">
    <property type="protein sequence ID" value="SAK69647.1"/>
    <property type="molecule type" value="Genomic_DNA"/>
</dbReference>
<dbReference type="Gene3D" id="3.90.550.10">
    <property type="entry name" value="Spore Coat Polysaccharide Biosynthesis Protein SpsA, Chain A"/>
    <property type="match status" value="1"/>
</dbReference>
<dbReference type="InterPro" id="IPR029044">
    <property type="entry name" value="Nucleotide-diphossugar_trans"/>
</dbReference>
<dbReference type="OrthoDB" id="9771846at2"/>
<dbReference type="SUPFAM" id="SSF53448">
    <property type="entry name" value="Nucleotide-diphospho-sugar transferases"/>
    <property type="match status" value="1"/>
</dbReference>
<dbReference type="CDD" id="cd04186">
    <property type="entry name" value="GT_2_like_c"/>
    <property type="match status" value="1"/>
</dbReference>
<organism evidence="1 2">
    <name type="scientific">Caballeronia ptereochthonis</name>
    <dbReference type="NCBI Taxonomy" id="1777144"/>
    <lineage>
        <taxon>Bacteria</taxon>
        <taxon>Pseudomonadati</taxon>
        <taxon>Pseudomonadota</taxon>
        <taxon>Betaproteobacteria</taxon>
        <taxon>Burkholderiales</taxon>
        <taxon>Burkholderiaceae</taxon>
        <taxon>Caballeronia</taxon>
    </lineage>
</organism>
<dbReference type="RefSeq" id="WP_087046640.1">
    <property type="nucleotide sequence ID" value="NZ_FCOB02000014.1"/>
</dbReference>
<keyword evidence="1" id="KW-0808">Transferase</keyword>
<dbReference type="PANTHER" id="PTHR43179:SF10">
    <property type="entry name" value="GLYCOSYL TRANSFERASE"/>
    <property type="match status" value="1"/>
</dbReference>
<name>A0A158BJY3_9BURK</name>
<evidence type="ECO:0000313" key="1">
    <source>
        <dbReference type="EMBL" id="SAK69647.1"/>
    </source>
</evidence>
<accession>A0A158BJY3</accession>
<evidence type="ECO:0000313" key="2">
    <source>
        <dbReference type="Proteomes" id="UP000054978"/>
    </source>
</evidence>
<proteinExistence type="predicted"/>
<comment type="caution">
    <text evidence="1">The sequence shown here is derived from an EMBL/GenBank/DDBJ whole genome shotgun (WGS) entry which is preliminary data.</text>
</comment>
<dbReference type="PANTHER" id="PTHR43179">
    <property type="entry name" value="RHAMNOSYLTRANSFERASE WBBL"/>
    <property type="match status" value="1"/>
</dbReference>
<sequence>MNEISPHRQTADQPEHPEQLITLSISIVVYRPDAALLARTVETLDAALAQLHDVAGRACLYLIDNGNPGELADLPVPSDADFDTVVIKGHGNVGYGRGHNLAIERAASRFHLILNPDVEINADGLRRALAFLRDSPQTGLLAPWIGGDDGRQQYLCRRYPTVFDLFVRGFLPSALRKPFAPRLARYEMRDVIGDKDVVWDPPIVSGCFMLYRTDVLKSLGGFDPRYFLYFEDYDLSLRTRDIARIAYVPSVRILHHGGGAAKKGSVHIKLFVTSACRFFNRFGWKWL</sequence>
<dbReference type="GO" id="GO:0016740">
    <property type="term" value="F:transferase activity"/>
    <property type="evidence" value="ECO:0007669"/>
    <property type="project" value="UniProtKB-KW"/>
</dbReference>